<dbReference type="OrthoDB" id="3546385at2759"/>
<reference evidence="1 2" key="1">
    <citation type="journal article" date="2016" name="BMC Genomics">
        <title>Comparative genomic and transcriptomic analyses of the Fuzhuan brick tea-fermentation fungus Aspergillus cristatus.</title>
        <authorList>
            <person name="Ge Y."/>
            <person name="Wang Y."/>
            <person name="Liu Y."/>
            <person name="Tan Y."/>
            <person name="Ren X."/>
            <person name="Zhang X."/>
            <person name="Hyde K.D."/>
            <person name="Liu Y."/>
            <person name="Liu Z."/>
        </authorList>
    </citation>
    <scope>NUCLEOTIDE SEQUENCE [LARGE SCALE GENOMIC DNA]</scope>
    <source>
        <strain evidence="1 2">GZAAS20.1005</strain>
    </source>
</reference>
<keyword evidence="2" id="KW-1185">Reference proteome</keyword>
<protein>
    <submittedName>
        <fullName evidence="1">Uncharacterized protein</fullName>
    </submittedName>
</protein>
<dbReference type="VEuPathDB" id="FungiDB:SI65_03786"/>
<organism evidence="1 2">
    <name type="scientific">Aspergillus cristatus</name>
    <name type="common">Chinese Fuzhuan brick tea-fermentation fungus</name>
    <name type="synonym">Eurotium cristatum</name>
    <dbReference type="NCBI Taxonomy" id="573508"/>
    <lineage>
        <taxon>Eukaryota</taxon>
        <taxon>Fungi</taxon>
        <taxon>Dikarya</taxon>
        <taxon>Ascomycota</taxon>
        <taxon>Pezizomycotina</taxon>
        <taxon>Eurotiomycetes</taxon>
        <taxon>Eurotiomycetidae</taxon>
        <taxon>Eurotiales</taxon>
        <taxon>Aspergillaceae</taxon>
        <taxon>Aspergillus</taxon>
        <taxon>Aspergillus subgen. Aspergillus</taxon>
    </lineage>
</organism>
<dbReference type="EMBL" id="JXNT01000003">
    <property type="protein sequence ID" value="ODM20733.1"/>
    <property type="molecule type" value="Genomic_DNA"/>
</dbReference>
<proteinExistence type="predicted"/>
<dbReference type="AlphaFoldDB" id="A0A1E3BID5"/>
<sequence>MPERLYDFHIETYDRMVEPDLSEHCITFPHTFLYYFAVPEALFPADDGPLVDVFMDFRCLKVLFVIVNAPPEFPNNEMKVQSQWGLERREQGRSLLWDHKRRCFNWRDGECFGDEALYRRIEEGSKKLIPGLVREDIRTFEVRPVFAFRR</sequence>
<dbReference type="Proteomes" id="UP000094569">
    <property type="component" value="Unassembled WGS sequence"/>
</dbReference>
<accession>A0A1E3BID5</accession>
<evidence type="ECO:0000313" key="2">
    <source>
        <dbReference type="Proteomes" id="UP000094569"/>
    </source>
</evidence>
<gene>
    <name evidence="1" type="ORF">SI65_03786</name>
</gene>
<comment type="caution">
    <text evidence="1">The sequence shown here is derived from an EMBL/GenBank/DDBJ whole genome shotgun (WGS) entry which is preliminary data.</text>
</comment>
<evidence type="ECO:0000313" key="1">
    <source>
        <dbReference type="EMBL" id="ODM20733.1"/>
    </source>
</evidence>
<name>A0A1E3BID5_ASPCR</name>